<accession>A0A0G4LKX3</accession>
<dbReference type="STRING" id="100787.A0A0G4LKX3"/>
<evidence type="ECO:0000313" key="4">
    <source>
        <dbReference type="Proteomes" id="UP000044602"/>
    </source>
</evidence>
<feature type="domain" description="Peptidase M16 middle/third" evidence="2">
    <location>
        <begin position="1"/>
        <end position="107"/>
    </location>
</feature>
<dbReference type="SUPFAM" id="SSF63411">
    <property type="entry name" value="LuxS/MPP-like metallohydrolase"/>
    <property type="match status" value="1"/>
</dbReference>
<dbReference type="Gene3D" id="3.30.830.10">
    <property type="entry name" value="Metalloenzyme, LuxS/M16 peptidase-like"/>
    <property type="match status" value="1"/>
</dbReference>
<sequence>MQKPLPREWLLSGHSKLRKFDPELIREGLACLRPDNLRLTIVSRNFPGNWDRKEKWYGTEYRYEDIPADFLAEIEKAAASGAQDRLPELHLPHKNNFIPTNLEVEKKE</sequence>
<evidence type="ECO:0000313" key="3">
    <source>
        <dbReference type="EMBL" id="CRK22285.1"/>
    </source>
</evidence>
<dbReference type="Proteomes" id="UP000044602">
    <property type="component" value="Unassembled WGS sequence"/>
</dbReference>
<keyword evidence="4" id="KW-1185">Reference proteome</keyword>
<dbReference type="PANTHER" id="PTHR43690">
    <property type="entry name" value="NARDILYSIN"/>
    <property type="match status" value="1"/>
</dbReference>
<dbReference type="GO" id="GO:0005739">
    <property type="term" value="C:mitochondrion"/>
    <property type="evidence" value="ECO:0007669"/>
    <property type="project" value="TreeGrafter"/>
</dbReference>
<dbReference type="GO" id="GO:0043171">
    <property type="term" value="P:peptide catabolic process"/>
    <property type="evidence" value="ECO:0007669"/>
    <property type="project" value="TreeGrafter"/>
</dbReference>
<feature type="non-terminal residue" evidence="3">
    <location>
        <position position="108"/>
    </location>
</feature>
<dbReference type="PANTHER" id="PTHR43690:SF18">
    <property type="entry name" value="INSULIN-DEGRADING ENZYME-RELATED"/>
    <property type="match status" value="1"/>
</dbReference>
<evidence type="ECO:0000256" key="1">
    <source>
        <dbReference type="ARBA" id="ARBA00022723"/>
    </source>
</evidence>
<dbReference type="GO" id="GO:0051603">
    <property type="term" value="P:proteolysis involved in protein catabolic process"/>
    <property type="evidence" value="ECO:0007669"/>
    <property type="project" value="TreeGrafter"/>
</dbReference>
<name>A0A0G4LKX3_VERLO</name>
<organism evidence="3 4">
    <name type="scientific">Verticillium longisporum</name>
    <name type="common">Verticillium dahliae var. longisporum</name>
    <dbReference type="NCBI Taxonomy" id="100787"/>
    <lineage>
        <taxon>Eukaryota</taxon>
        <taxon>Fungi</taxon>
        <taxon>Dikarya</taxon>
        <taxon>Ascomycota</taxon>
        <taxon>Pezizomycotina</taxon>
        <taxon>Sordariomycetes</taxon>
        <taxon>Hypocreomycetidae</taxon>
        <taxon>Glomerellales</taxon>
        <taxon>Plectosphaerellaceae</taxon>
        <taxon>Verticillium</taxon>
    </lineage>
</organism>
<protein>
    <recommendedName>
        <fullName evidence="2">Peptidase M16 middle/third domain-containing protein</fullName>
    </recommendedName>
</protein>
<dbReference type="GO" id="GO:0004222">
    <property type="term" value="F:metalloendopeptidase activity"/>
    <property type="evidence" value="ECO:0007669"/>
    <property type="project" value="TreeGrafter"/>
</dbReference>
<keyword evidence="1" id="KW-0479">Metal-binding</keyword>
<dbReference type="GO" id="GO:0005829">
    <property type="term" value="C:cytosol"/>
    <property type="evidence" value="ECO:0007669"/>
    <property type="project" value="TreeGrafter"/>
</dbReference>
<reference evidence="3 4" key="1">
    <citation type="submission" date="2015-05" db="EMBL/GenBank/DDBJ databases">
        <authorList>
            <person name="Wang D.B."/>
            <person name="Wang M."/>
        </authorList>
    </citation>
    <scope>NUCLEOTIDE SEQUENCE [LARGE SCALE GENOMIC DNA]</scope>
    <source>
        <strain evidence="3">VL1</strain>
    </source>
</reference>
<dbReference type="InterPro" id="IPR032632">
    <property type="entry name" value="Peptidase_M16_M"/>
</dbReference>
<dbReference type="Pfam" id="PF16187">
    <property type="entry name" value="Peptidase_M16_M"/>
    <property type="match status" value="1"/>
</dbReference>
<dbReference type="GO" id="GO:0046872">
    <property type="term" value="F:metal ion binding"/>
    <property type="evidence" value="ECO:0007669"/>
    <property type="project" value="UniProtKB-KW"/>
</dbReference>
<dbReference type="EMBL" id="CVQH01013914">
    <property type="protein sequence ID" value="CRK22285.1"/>
    <property type="molecule type" value="Genomic_DNA"/>
</dbReference>
<evidence type="ECO:0000259" key="2">
    <source>
        <dbReference type="Pfam" id="PF16187"/>
    </source>
</evidence>
<dbReference type="InterPro" id="IPR050626">
    <property type="entry name" value="Peptidase_M16"/>
</dbReference>
<gene>
    <name evidence="3" type="ORF">BN1708_017940</name>
</gene>
<dbReference type="InterPro" id="IPR011249">
    <property type="entry name" value="Metalloenz_LuxS/M16"/>
</dbReference>
<proteinExistence type="predicted"/>
<dbReference type="AlphaFoldDB" id="A0A0G4LKX3"/>